<evidence type="ECO:0000313" key="1">
    <source>
        <dbReference type="EMBL" id="GBM22560.1"/>
    </source>
</evidence>
<accession>A0A4Y2E0B8</accession>
<dbReference type="AlphaFoldDB" id="A0A4Y2E0B8"/>
<dbReference type="Proteomes" id="UP000499080">
    <property type="component" value="Unassembled WGS sequence"/>
</dbReference>
<reference evidence="1 2" key="1">
    <citation type="journal article" date="2019" name="Sci. Rep.">
        <title>Orb-weaving spider Araneus ventricosus genome elucidates the spidroin gene catalogue.</title>
        <authorList>
            <person name="Kono N."/>
            <person name="Nakamura H."/>
            <person name="Ohtoshi R."/>
            <person name="Moran D.A.P."/>
            <person name="Shinohara A."/>
            <person name="Yoshida Y."/>
            <person name="Fujiwara M."/>
            <person name="Mori M."/>
            <person name="Tomita M."/>
            <person name="Arakawa K."/>
        </authorList>
    </citation>
    <scope>NUCLEOTIDE SEQUENCE [LARGE SCALE GENOMIC DNA]</scope>
</reference>
<protein>
    <submittedName>
        <fullName evidence="1">Uncharacterized protein</fullName>
    </submittedName>
</protein>
<sequence length="122" mass="13188">MTIAILLTKLKNCCKSLSGKSGDTPYSPDLAPNLGSKHLSGIMFSSESDVKAVAENWLNGQDVTSAKTEEEKLSIGVYELDNTEDSIPGELVGFDPLEPKIFQLRLWIVEVGANSSTAAVWE</sequence>
<gene>
    <name evidence="1" type="ORF">AVEN_183988_1</name>
</gene>
<name>A0A4Y2E0B8_ARAVE</name>
<keyword evidence="2" id="KW-1185">Reference proteome</keyword>
<comment type="caution">
    <text evidence="1">The sequence shown here is derived from an EMBL/GenBank/DDBJ whole genome shotgun (WGS) entry which is preliminary data.</text>
</comment>
<organism evidence="1 2">
    <name type="scientific">Araneus ventricosus</name>
    <name type="common">Orbweaver spider</name>
    <name type="synonym">Epeira ventricosa</name>
    <dbReference type="NCBI Taxonomy" id="182803"/>
    <lineage>
        <taxon>Eukaryota</taxon>
        <taxon>Metazoa</taxon>
        <taxon>Ecdysozoa</taxon>
        <taxon>Arthropoda</taxon>
        <taxon>Chelicerata</taxon>
        <taxon>Arachnida</taxon>
        <taxon>Araneae</taxon>
        <taxon>Araneomorphae</taxon>
        <taxon>Entelegynae</taxon>
        <taxon>Araneoidea</taxon>
        <taxon>Araneidae</taxon>
        <taxon>Araneus</taxon>
    </lineage>
</organism>
<evidence type="ECO:0000313" key="2">
    <source>
        <dbReference type="Proteomes" id="UP000499080"/>
    </source>
</evidence>
<dbReference type="EMBL" id="BGPR01000481">
    <property type="protein sequence ID" value="GBM22560.1"/>
    <property type="molecule type" value="Genomic_DNA"/>
</dbReference>
<proteinExistence type="predicted"/>